<organism evidence="4 5">
    <name type="scientific">Odinarchaeota yellowstonii (strain LCB_4)</name>
    <dbReference type="NCBI Taxonomy" id="1841599"/>
    <lineage>
        <taxon>Archaea</taxon>
        <taxon>Promethearchaeati</taxon>
        <taxon>Candidatus Odinarchaeota</taxon>
        <taxon>Candidatus Odinarchaeia</taxon>
        <taxon>Candidatus Odinarchaeales</taxon>
        <taxon>Candidatus Odinarchaeaceae</taxon>
        <taxon>Candidatus Odinarchaeum</taxon>
    </lineage>
</organism>
<evidence type="ECO:0000256" key="1">
    <source>
        <dbReference type="ARBA" id="ARBA00022630"/>
    </source>
</evidence>
<accession>A0AAF0D1L2</accession>
<evidence type="ECO:0000256" key="2">
    <source>
        <dbReference type="ARBA" id="ARBA00023002"/>
    </source>
</evidence>
<dbReference type="GO" id="GO:0016491">
    <property type="term" value="F:oxidoreductase activity"/>
    <property type="evidence" value="ECO:0007669"/>
    <property type="project" value="UniProtKB-KW"/>
</dbReference>
<dbReference type="InterPro" id="IPR023753">
    <property type="entry name" value="FAD/NAD-binding_dom"/>
</dbReference>
<proteinExistence type="predicted"/>
<dbReference type="SUPFAM" id="SSF51905">
    <property type="entry name" value="FAD/NAD(P)-binding domain"/>
    <property type="match status" value="1"/>
</dbReference>
<name>A0AAF0D1L2_ODILC</name>
<dbReference type="EMBL" id="CP091871">
    <property type="protein sequence ID" value="WEU39981.1"/>
    <property type="molecule type" value="Genomic_DNA"/>
</dbReference>
<reference evidence="4" key="1">
    <citation type="journal article" date="2017" name="Nature">
        <title>Asgard archaea illuminate the origin of eukaryotic cellular complexity.</title>
        <authorList>
            <person name="Zaremba-Niedzwiedzka K."/>
            <person name="Caceres E.F."/>
            <person name="Saw J.H."/>
            <person name="Backstrom D."/>
            <person name="Juzokaite L."/>
            <person name="Vancaester E."/>
            <person name="Seitz K.W."/>
            <person name="Anantharaman K."/>
            <person name="Starnawski P."/>
            <person name="Kjeldsen K.U."/>
            <person name="Scott M.B."/>
            <person name="Nunoura T."/>
            <person name="Banfield J.F."/>
            <person name="Schramm A."/>
            <person name="Baker B.J."/>
            <person name="Spang A."/>
            <person name="Ettema T.J.G."/>
        </authorList>
    </citation>
    <scope>NUCLEOTIDE SEQUENCE</scope>
    <source>
        <strain evidence="4">LCB_4</strain>
    </source>
</reference>
<protein>
    <submittedName>
        <fullName evidence="4">NAD(P)/FAD-dependent oxidoreductase</fullName>
    </submittedName>
</protein>
<sequence>MKTYDVIVIGGGPAGLSAAIYTSRANYKTLLIDKGGCLNYKIGRVHNYLGFPEGIDGKDLIQLGCKHIRLLGSETVNEEVLNVKVQDDLYIIQTNRSSYAAKGLIIAMGVSYKKVSIANLEKFEGRGISYCVTCDGFFFRGKKVLVIGSENYAAMEALELTDYTSNVTIYTNGLKPEIDDQFLEKLKAKNIEVKTQRIISFTGDKKLEGIMLEDGSKVNCDGVFIAVGSSSAADIALKLGVLLENGYIKVDNRQRTNLPRVYAAGDCTGGVRQIATAVGQGATAAVNLIAELKGLDKIDYY</sequence>
<dbReference type="Gene3D" id="3.50.50.60">
    <property type="entry name" value="FAD/NAD(P)-binding domain"/>
    <property type="match status" value="2"/>
</dbReference>
<dbReference type="InterPro" id="IPR036188">
    <property type="entry name" value="FAD/NAD-bd_sf"/>
</dbReference>
<evidence type="ECO:0000313" key="5">
    <source>
        <dbReference type="Proteomes" id="UP000186851"/>
    </source>
</evidence>
<reference evidence="4" key="2">
    <citation type="journal article" date="2022" name="Nat. Microbiol.">
        <title>A closed Candidatus Odinarchaeum chromosome exposes Asgard archaeal viruses.</title>
        <authorList>
            <person name="Tamarit D."/>
            <person name="Caceres E.F."/>
            <person name="Krupovic M."/>
            <person name="Nijland R."/>
            <person name="Eme L."/>
            <person name="Robinson N.P."/>
            <person name="Ettema T.J.G."/>
        </authorList>
    </citation>
    <scope>NUCLEOTIDE SEQUENCE</scope>
    <source>
        <strain evidence="4">LCB_4</strain>
    </source>
</reference>
<evidence type="ECO:0000259" key="3">
    <source>
        <dbReference type="Pfam" id="PF07992"/>
    </source>
</evidence>
<evidence type="ECO:0000313" key="4">
    <source>
        <dbReference type="EMBL" id="WEU39981.1"/>
    </source>
</evidence>
<keyword evidence="1" id="KW-0285">Flavoprotein</keyword>
<keyword evidence="2" id="KW-0560">Oxidoreductase</keyword>
<dbReference type="PRINTS" id="PR00368">
    <property type="entry name" value="FADPNR"/>
</dbReference>
<feature type="domain" description="FAD/NAD(P)-binding" evidence="3">
    <location>
        <begin position="4"/>
        <end position="281"/>
    </location>
</feature>
<dbReference type="KEGG" id="oyw:OdinLCB4_005795"/>
<gene>
    <name evidence="4" type="ORF">OdinLCB4_005795</name>
</gene>
<dbReference type="PANTHER" id="PTHR48105">
    <property type="entry name" value="THIOREDOXIN REDUCTASE 1-RELATED-RELATED"/>
    <property type="match status" value="1"/>
</dbReference>
<dbReference type="InterPro" id="IPR050097">
    <property type="entry name" value="Ferredoxin-NADP_redctase_2"/>
</dbReference>
<dbReference type="PRINTS" id="PR00469">
    <property type="entry name" value="PNDRDTASEII"/>
</dbReference>
<dbReference type="AlphaFoldDB" id="A0AAF0D1L2"/>
<dbReference type="Pfam" id="PF07992">
    <property type="entry name" value="Pyr_redox_2"/>
    <property type="match status" value="1"/>
</dbReference>
<dbReference type="Proteomes" id="UP000186851">
    <property type="component" value="Chromosome"/>
</dbReference>